<dbReference type="EMBL" id="UINC01104323">
    <property type="protein sequence ID" value="SVC67382.1"/>
    <property type="molecule type" value="Genomic_DNA"/>
</dbReference>
<evidence type="ECO:0000256" key="7">
    <source>
        <dbReference type="ARBA" id="ARBA00023209"/>
    </source>
</evidence>
<evidence type="ECO:0000313" key="12">
    <source>
        <dbReference type="EMBL" id="SVC67382.1"/>
    </source>
</evidence>
<dbReference type="InterPro" id="IPR003664">
    <property type="entry name" value="FA_synthesis"/>
</dbReference>
<keyword evidence="5" id="KW-0808">Transferase</keyword>
<sequence length="333" mass="35276">HRYLRFLMFGDEAAINPLLSRHRMLRDVVEVRHTDIQVSPNDKPSQALRQGQQSSMRLAIDAVAEGDAGGVVSAGNTGALMAMSKFVLKTMTGIDRPAICGFLPTLRGESVMLDLGANVECDQDNLVQFAIMGAAFARTILGLPRPTVGLLNVGEEEMKGNEAVKGAAAILNQANLPLRFHGFIEGDDIAKGTTDVVVTDGFSGNVALKTVEGTAKLFTQFLRTAFGQSVLSRLGYLLAKPSMNALRDRLDPRHHNGGVLLGLNGVSVKSHGSMDDVGFATAIGLAADMVADELIGRIIADMAQFSDSDDGAADGSQKAVDEGDVEIADGRVN</sequence>
<dbReference type="Gene3D" id="3.40.718.10">
    <property type="entry name" value="Isopropylmalate Dehydrogenase"/>
    <property type="match status" value="1"/>
</dbReference>
<organism evidence="12">
    <name type="scientific">marine metagenome</name>
    <dbReference type="NCBI Taxonomy" id="408172"/>
    <lineage>
        <taxon>unclassified sequences</taxon>
        <taxon>metagenomes</taxon>
        <taxon>ecological metagenomes</taxon>
    </lineage>
</organism>
<reference evidence="12" key="1">
    <citation type="submission" date="2018-05" db="EMBL/GenBank/DDBJ databases">
        <authorList>
            <person name="Lanie J.A."/>
            <person name="Ng W.-L."/>
            <person name="Kazmierczak K.M."/>
            <person name="Andrzejewski T.M."/>
            <person name="Davidsen T.M."/>
            <person name="Wayne K.J."/>
            <person name="Tettelin H."/>
            <person name="Glass J.I."/>
            <person name="Rusch D."/>
            <person name="Podicherti R."/>
            <person name="Tsui H.-C.T."/>
            <person name="Winkler M.E."/>
        </authorList>
    </citation>
    <scope>NUCLEOTIDE SEQUENCE</scope>
</reference>
<dbReference type="SUPFAM" id="SSF53659">
    <property type="entry name" value="Isocitrate/Isopropylmalate dehydrogenase-like"/>
    <property type="match status" value="1"/>
</dbReference>
<dbReference type="GO" id="GO:0006633">
    <property type="term" value="P:fatty acid biosynthetic process"/>
    <property type="evidence" value="ECO:0007669"/>
    <property type="project" value="InterPro"/>
</dbReference>
<keyword evidence="3" id="KW-0963">Cytoplasm</keyword>
<dbReference type="PIRSF" id="PIRSF002465">
    <property type="entry name" value="Phsphlp_syn_PlsX"/>
    <property type="match status" value="1"/>
</dbReference>
<evidence type="ECO:0000256" key="1">
    <source>
        <dbReference type="ARBA" id="ARBA00001232"/>
    </source>
</evidence>
<keyword evidence="8" id="KW-1208">Phospholipid metabolism</keyword>
<proteinExistence type="inferred from homology"/>
<dbReference type="PANTHER" id="PTHR30100:SF1">
    <property type="entry name" value="PHOSPHATE ACYLTRANSFERASE"/>
    <property type="match status" value="1"/>
</dbReference>
<dbReference type="EC" id="2.3.1.274" evidence="9"/>
<evidence type="ECO:0000256" key="4">
    <source>
        <dbReference type="ARBA" id="ARBA00022516"/>
    </source>
</evidence>
<dbReference type="PANTHER" id="PTHR30100">
    <property type="entry name" value="FATTY ACID/PHOSPHOLIPID SYNTHESIS PROTEIN PLSX"/>
    <property type="match status" value="1"/>
</dbReference>
<evidence type="ECO:0000256" key="5">
    <source>
        <dbReference type="ARBA" id="ARBA00022679"/>
    </source>
</evidence>
<feature type="non-terminal residue" evidence="12">
    <location>
        <position position="1"/>
    </location>
</feature>
<evidence type="ECO:0000256" key="10">
    <source>
        <dbReference type="ARBA" id="ARBA00046608"/>
    </source>
</evidence>
<evidence type="ECO:0000256" key="2">
    <source>
        <dbReference type="ARBA" id="ARBA00004496"/>
    </source>
</evidence>
<comment type="catalytic activity">
    <reaction evidence="1">
        <text>a fatty acyl-[ACP] + phosphate = an acyl phosphate + holo-[ACP]</text>
        <dbReference type="Rhea" id="RHEA:42292"/>
        <dbReference type="Rhea" id="RHEA-COMP:9685"/>
        <dbReference type="Rhea" id="RHEA-COMP:14125"/>
        <dbReference type="ChEBI" id="CHEBI:43474"/>
        <dbReference type="ChEBI" id="CHEBI:59918"/>
        <dbReference type="ChEBI" id="CHEBI:64479"/>
        <dbReference type="ChEBI" id="CHEBI:138651"/>
        <dbReference type="EC" id="2.3.1.274"/>
    </reaction>
</comment>
<keyword evidence="6" id="KW-0443">Lipid metabolism</keyword>
<keyword evidence="4" id="KW-0444">Lipid biosynthesis</keyword>
<dbReference type="GO" id="GO:0043811">
    <property type="term" value="F:phosphate:acyl-[acyl carrier protein] acyltransferase activity"/>
    <property type="evidence" value="ECO:0007669"/>
    <property type="project" value="UniProtKB-EC"/>
</dbReference>
<dbReference type="GO" id="GO:0008654">
    <property type="term" value="P:phospholipid biosynthetic process"/>
    <property type="evidence" value="ECO:0007669"/>
    <property type="project" value="UniProtKB-KW"/>
</dbReference>
<comment type="subunit">
    <text evidence="10">Homodimer. Probably interacts with PlsY.</text>
</comment>
<dbReference type="Pfam" id="PF02504">
    <property type="entry name" value="FA_synthesis"/>
    <property type="match status" value="1"/>
</dbReference>
<dbReference type="GO" id="GO:0005737">
    <property type="term" value="C:cytoplasm"/>
    <property type="evidence" value="ECO:0007669"/>
    <property type="project" value="UniProtKB-SubCell"/>
</dbReference>
<evidence type="ECO:0000256" key="11">
    <source>
        <dbReference type="SAM" id="MobiDB-lite"/>
    </source>
</evidence>
<name>A0A382P641_9ZZZZ</name>
<dbReference type="HAMAP" id="MF_00019">
    <property type="entry name" value="PlsX"/>
    <property type="match status" value="1"/>
</dbReference>
<gene>
    <name evidence="12" type="ORF">METZ01_LOCUS320236</name>
</gene>
<keyword evidence="7" id="KW-0594">Phospholipid biosynthesis</keyword>
<feature type="region of interest" description="Disordered" evidence="11">
    <location>
        <begin position="309"/>
        <end position="333"/>
    </location>
</feature>
<comment type="subcellular location">
    <subcellularLocation>
        <location evidence="2">Cytoplasm</location>
    </subcellularLocation>
</comment>
<evidence type="ECO:0000256" key="3">
    <source>
        <dbReference type="ARBA" id="ARBA00022490"/>
    </source>
</evidence>
<dbReference type="NCBIfam" id="TIGR00182">
    <property type="entry name" value="plsX"/>
    <property type="match status" value="1"/>
</dbReference>
<accession>A0A382P641</accession>
<protein>
    <recommendedName>
        <fullName evidence="9">phosphate acyltransferase</fullName>
        <ecNumber evidence="9">2.3.1.274</ecNumber>
    </recommendedName>
</protein>
<dbReference type="InterPro" id="IPR012281">
    <property type="entry name" value="Phospholipid_synth_PlsX-like"/>
</dbReference>
<evidence type="ECO:0000256" key="6">
    <source>
        <dbReference type="ARBA" id="ARBA00023098"/>
    </source>
</evidence>
<evidence type="ECO:0000256" key="9">
    <source>
        <dbReference type="ARBA" id="ARBA00024069"/>
    </source>
</evidence>
<evidence type="ECO:0000256" key="8">
    <source>
        <dbReference type="ARBA" id="ARBA00023264"/>
    </source>
</evidence>
<dbReference type="AlphaFoldDB" id="A0A382P641"/>